<evidence type="ECO:0008006" key="3">
    <source>
        <dbReference type="Google" id="ProtNLM"/>
    </source>
</evidence>
<name>A0A1E5CG98_9GAMM</name>
<evidence type="ECO:0000313" key="1">
    <source>
        <dbReference type="EMBL" id="OEE64531.1"/>
    </source>
</evidence>
<protein>
    <recommendedName>
        <fullName evidence="3">Plasmid replication protein RepL domain-containing protein</fullName>
    </recommendedName>
</protein>
<proteinExistence type="predicted"/>
<dbReference type="AlphaFoldDB" id="A0A1E5CG98"/>
<sequence length="146" mass="16881">MMYLGLQSSFWQLSQRAHKVFRVIFHEAQYRVIGKDEVYLSWETAQDVFESEGIKMSRATYFRGVAELVEKRIIAESVRTGIFFLNPALIFNGNRATFIQQIITDDKEVLKEAQQITAKRALEAHRELSGKKLKNIGESIKIAKRD</sequence>
<evidence type="ECO:0000313" key="2">
    <source>
        <dbReference type="Proteomes" id="UP000095039"/>
    </source>
</evidence>
<reference evidence="1 2" key="1">
    <citation type="journal article" date="2012" name="Science">
        <title>Ecological populations of bacteria act as socially cohesive units of antibiotic production and resistance.</title>
        <authorList>
            <person name="Cordero O.X."/>
            <person name="Wildschutte H."/>
            <person name="Kirkup B."/>
            <person name="Proehl S."/>
            <person name="Ngo L."/>
            <person name="Hussain F."/>
            <person name="Le Roux F."/>
            <person name="Mincer T."/>
            <person name="Polz M.F."/>
        </authorList>
    </citation>
    <scope>NUCLEOTIDE SEQUENCE [LARGE SCALE GENOMIC DNA]</scope>
    <source>
        <strain evidence="1 2">FF-454</strain>
    </source>
</reference>
<dbReference type="EMBL" id="AJWN02000001">
    <property type="protein sequence ID" value="OEE64531.1"/>
    <property type="molecule type" value="Genomic_DNA"/>
</dbReference>
<accession>A0A1E5CG98</accession>
<comment type="caution">
    <text evidence="1">The sequence shown here is derived from an EMBL/GenBank/DDBJ whole genome shotgun (WGS) entry which is preliminary data.</text>
</comment>
<dbReference type="Proteomes" id="UP000095039">
    <property type="component" value="Unassembled WGS sequence"/>
</dbReference>
<keyword evidence="2" id="KW-1185">Reference proteome</keyword>
<gene>
    <name evidence="1" type="ORF">A1OK_00005</name>
</gene>
<organism evidence="1 2">
    <name type="scientific">Enterovibrio norvegicus FF-454</name>
    <dbReference type="NCBI Taxonomy" id="1185651"/>
    <lineage>
        <taxon>Bacteria</taxon>
        <taxon>Pseudomonadati</taxon>
        <taxon>Pseudomonadota</taxon>
        <taxon>Gammaproteobacteria</taxon>
        <taxon>Vibrionales</taxon>
        <taxon>Vibrionaceae</taxon>
        <taxon>Enterovibrio</taxon>
    </lineage>
</organism>